<accession>W9PBW3</accession>
<dbReference type="HOGENOM" id="CLU_3392360_0_0_1"/>
<evidence type="ECO:0000313" key="1">
    <source>
        <dbReference type="EMBL" id="EXA42674.1"/>
    </source>
</evidence>
<organism evidence="1">
    <name type="scientific">Fusarium oxysporum f. sp. pisi HDV247</name>
    <dbReference type="NCBI Taxonomy" id="1080344"/>
    <lineage>
        <taxon>Eukaryota</taxon>
        <taxon>Fungi</taxon>
        <taxon>Dikarya</taxon>
        <taxon>Ascomycota</taxon>
        <taxon>Pezizomycotina</taxon>
        <taxon>Sordariomycetes</taxon>
        <taxon>Hypocreomycetidae</taxon>
        <taxon>Hypocreales</taxon>
        <taxon>Nectriaceae</taxon>
        <taxon>Fusarium</taxon>
        <taxon>Fusarium oxysporum species complex</taxon>
    </lineage>
</organism>
<dbReference type="Proteomes" id="UP000030751">
    <property type="component" value="Unassembled WGS sequence"/>
</dbReference>
<sequence length="32" mass="3664">MAGNYQPKAKVHVCEMQLVRGTLNNIHLRRVS</sequence>
<name>W9PBW3_FUSOX</name>
<proteinExistence type="predicted"/>
<protein>
    <submittedName>
        <fullName evidence="1">Uncharacterized protein</fullName>
    </submittedName>
</protein>
<reference evidence="1" key="2">
    <citation type="submission" date="2012-05" db="EMBL/GenBank/DDBJ databases">
        <title>Annotation of the Genome Sequence of Fusarium oxysporum HDV247.</title>
        <authorList>
            <consortium name="The Broad Institute Genomics Platform"/>
            <person name="Ma L.-J."/>
            <person name="Corby-Kistler H."/>
            <person name="Broz K."/>
            <person name="Gale L.R."/>
            <person name="Jonkers W."/>
            <person name="O'Donnell K."/>
            <person name="Ploetz R."/>
            <person name="Steinberg C."/>
            <person name="Schwartz D.C."/>
            <person name="VanEtten H."/>
            <person name="Zhou S."/>
            <person name="Young S.K."/>
            <person name="Zeng Q."/>
            <person name="Gargeya S."/>
            <person name="Fitzgerald M."/>
            <person name="Abouelleil A."/>
            <person name="Alvarado L."/>
            <person name="Chapman S.B."/>
            <person name="Gainer-Dewar J."/>
            <person name="Goldberg J."/>
            <person name="Griggs A."/>
            <person name="Gujja S."/>
            <person name="Hansen M."/>
            <person name="Howarth C."/>
            <person name="Imamovic A."/>
            <person name="Ireland A."/>
            <person name="Larimer J."/>
            <person name="McCowan C."/>
            <person name="Murphy C."/>
            <person name="Pearson M."/>
            <person name="Poon T.W."/>
            <person name="Priest M."/>
            <person name="Roberts A."/>
            <person name="Saif S."/>
            <person name="Shea T."/>
            <person name="Sykes S."/>
            <person name="Wortman J."/>
            <person name="Nusbaum C."/>
            <person name="Birren B."/>
        </authorList>
    </citation>
    <scope>NUCLEOTIDE SEQUENCE</scope>
    <source>
        <strain evidence="1">HDV247</strain>
    </source>
</reference>
<dbReference type="EMBL" id="JH650972">
    <property type="protein sequence ID" value="EXA42674.1"/>
    <property type="molecule type" value="Genomic_DNA"/>
</dbReference>
<dbReference type="AlphaFoldDB" id="W9PBW3"/>
<reference evidence="1" key="1">
    <citation type="submission" date="2011-10" db="EMBL/GenBank/DDBJ databases">
        <title>The Genome Sequence of Fusarium oxysporum HDV247.</title>
        <authorList>
            <consortium name="The Broad Institute Genome Sequencing Platform"/>
            <person name="Ma L.-J."/>
            <person name="Gale L.R."/>
            <person name="Schwartz D.C."/>
            <person name="Zhou S."/>
            <person name="Corby-Kistler H."/>
            <person name="Young S.K."/>
            <person name="Zeng Q."/>
            <person name="Gargeya S."/>
            <person name="Fitzgerald M."/>
            <person name="Haas B."/>
            <person name="Abouelleil A."/>
            <person name="Alvarado L."/>
            <person name="Arachchi H.M."/>
            <person name="Berlin A."/>
            <person name="Brown A."/>
            <person name="Chapman S.B."/>
            <person name="Chen Z."/>
            <person name="Dunbar C."/>
            <person name="Freedman E."/>
            <person name="Gearin G."/>
            <person name="Goldberg J."/>
            <person name="Griggs A."/>
            <person name="Gujja S."/>
            <person name="Heiman D."/>
            <person name="Howarth C."/>
            <person name="Larson L."/>
            <person name="Lui A."/>
            <person name="MacDonald P.J.P."/>
            <person name="Montmayeur A."/>
            <person name="Murphy C."/>
            <person name="Neiman D."/>
            <person name="Pearson M."/>
            <person name="Priest M."/>
            <person name="Roberts A."/>
            <person name="Saif S."/>
            <person name="Shea T."/>
            <person name="Shenoy N."/>
            <person name="Sisk P."/>
            <person name="Stolte C."/>
            <person name="Sykes S."/>
            <person name="Wortman J."/>
            <person name="Nusbaum C."/>
            <person name="Birren B."/>
        </authorList>
    </citation>
    <scope>NUCLEOTIDE SEQUENCE [LARGE SCALE GENOMIC DNA]</scope>
    <source>
        <strain evidence="1">HDV247</strain>
    </source>
</reference>
<gene>
    <name evidence="1" type="ORF">FOVG_07828</name>
</gene>